<comment type="caution">
    <text evidence="1">The sequence shown here is derived from an EMBL/GenBank/DDBJ whole genome shotgun (WGS) entry which is preliminary data.</text>
</comment>
<protein>
    <recommendedName>
        <fullName evidence="3">TIGR02646 family protein</fullName>
    </recommendedName>
</protein>
<proteinExistence type="predicted"/>
<dbReference type="AlphaFoldDB" id="M3VED5"/>
<dbReference type="STRING" id="410332.SAMN04488550_3763"/>
<sequence length="242" mass="26732">MRRIPKGAEPNILREANARGVHYDDWDGKLRTAIRAALHAEQNGVCAYCERPVRVERSDDVSRMVVIEHFHPRSGSPRTGKWKSSQCRAASGATSHESSRTAWSNLLLSCDGSGPHGARTCDSKKGGSDICSRFANPKTTHLDRLVDIGRDGRARPVDSLPPGADAVVDSELNLNAEFLCEARRSYFAVQLREYNKAKTRHRGLSSVQKQILVNRFRERASRPGTPHPSVLLAVANSIEAKI</sequence>
<evidence type="ECO:0008006" key="3">
    <source>
        <dbReference type="Google" id="ProtNLM"/>
    </source>
</evidence>
<keyword evidence="2" id="KW-1185">Reference proteome</keyword>
<dbReference type="EMBL" id="BAOP01000007">
    <property type="protein sequence ID" value="GAC79174.1"/>
    <property type="molecule type" value="Genomic_DNA"/>
</dbReference>
<dbReference type="Gene3D" id="1.10.30.50">
    <property type="match status" value="1"/>
</dbReference>
<name>M3VED5_GORML</name>
<dbReference type="Proteomes" id="UP000035009">
    <property type="component" value="Unassembled WGS sequence"/>
</dbReference>
<organism evidence="1 2">
    <name type="scientific">Gordonia malaquae NBRC 108250</name>
    <dbReference type="NCBI Taxonomy" id="1223542"/>
    <lineage>
        <taxon>Bacteria</taxon>
        <taxon>Bacillati</taxon>
        <taxon>Actinomycetota</taxon>
        <taxon>Actinomycetes</taxon>
        <taxon>Mycobacteriales</taxon>
        <taxon>Gordoniaceae</taxon>
        <taxon>Gordonia</taxon>
    </lineage>
</organism>
<gene>
    <name evidence="1" type="ORF">GM1_007_01330</name>
</gene>
<reference evidence="1 2" key="1">
    <citation type="submission" date="2013-02" db="EMBL/GenBank/DDBJ databases">
        <title>Whole genome shotgun sequence of Gordonia malaquae NBRC 108250.</title>
        <authorList>
            <person name="Yoshida I."/>
            <person name="Hosoyama A."/>
            <person name="Tsuchikane K."/>
            <person name="Ando Y."/>
            <person name="Baba S."/>
            <person name="Ohji S."/>
            <person name="Hamada M."/>
            <person name="Tamura T."/>
            <person name="Yamazoe A."/>
            <person name="Yamazaki S."/>
            <person name="Fujita N."/>
        </authorList>
    </citation>
    <scope>NUCLEOTIDE SEQUENCE [LARGE SCALE GENOMIC DNA]</scope>
    <source>
        <strain evidence="1 2">NBRC 108250</strain>
    </source>
</reference>
<evidence type="ECO:0000313" key="2">
    <source>
        <dbReference type="Proteomes" id="UP000035009"/>
    </source>
</evidence>
<evidence type="ECO:0000313" key="1">
    <source>
        <dbReference type="EMBL" id="GAC79174.1"/>
    </source>
</evidence>
<accession>M3VED5</accession>